<dbReference type="InterPro" id="IPR002401">
    <property type="entry name" value="Cyt_P450_E_grp-I"/>
</dbReference>
<evidence type="ECO:0000256" key="3">
    <source>
        <dbReference type="ARBA" id="ARBA00010617"/>
    </source>
</evidence>
<dbReference type="GO" id="GO:0020037">
    <property type="term" value="F:heme binding"/>
    <property type="evidence" value="ECO:0007669"/>
    <property type="project" value="InterPro"/>
</dbReference>
<dbReference type="PANTHER" id="PTHR24282:SF154">
    <property type="entry name" value="CYTOCHROME P450 CYP749A22-LIKE"/>
    <property type="match status" value="1"/>
</dbReference>
<gene>
    <name evidence="15" type="primary">LOC111283167</name>
</gene>
<keyword evidence="14" id="KW-1185">Reference proteome</keyword>
<evidence type="ECO:0000256" key="5">
    <source>
        <dbReference type="ARBA" id="ARBA00022692"/>
    </source>
</evidence>
<evidence type="ECO:0000256" key="8">
    <source>
        <dbReference type="ARBA" id="ARBA00023002"/>
    </source>
</evidence>
<dbReference type="GO" id="GO:0004497">
    <property type="term" value="F:monooxygenase activity"/>
    <property type="evidence" value="ECO:0007669"/>
    <property type="project" value="UniProtKB-KW"/>
</dbReference>
<dbReference type="InterPro" id="IPR001128">
    <property type="entry name" value="Cyt_P450"/>
</dbReference>
<keyword evidence="11" id="KW-0472">Membrane</keyword>
<dbReference type="Pfam" id="PF00067">
    <property type="entry name" value="p450"/>
    <property type="match status" value="1"/>
</dbReference>
<evidence type="ECO:0000256" key="6">
    <source>
        <dbReference type="ARBA" id="ARBA00022723"/>
    </source>
</evidence>
<evidence type="ECO:0000256" key="11">
    <source>
        <dbReference type="ARBA" id="ARBA00023136"/>
    </source>
</evidence>
<dbReference type="InterPro" id="IPR050665">
    <property type="entry name" value="Cytochrome_P450_Monooxygen"/>
</dbReference>
<dbReference type="InterPro" id="IPR036396">
    <property type="entry name" value="Cyt_P450_sf"/>
</dbReference>
<dbReference type="KEGG" id="dzi:111283167"/>
<keyword evidence="4 12" id="KW-0349">Heme</keyword>
<dbReference type="SUPFAM" id="SSF48264">
    <property type="entry name" value="Cytochrome P450"/>
    <property type="match status" value="1"/>
</dbReference>
<dbReference type="GO" id="GO:0005506">
    <property type="term" value="F:iron ion binding"/>
    <property type="evidence" value="ECO:0007669"/>
    <property type="project" value="InterPro"/>
</dbReference>
<dbReference type="GO" id="GO:0016020">
    <property type="term" value="C:membrane"/>
    <property type="evidence" value="ECO:0007669"/>
    <property type="project" value="UniProtKB-SubCell"/>
</dbReference>
<evidence type="ECO:0000256" key="2">
    <source>
        <dbReference type="ARBA" id="ARBA00004167"/>
    </source>
</evidence>
<dbReference type="Proteomes" id="UP000515121">
    <property type="component" value="Unplaced"/>
</dbReference>
<dbReference type="GO" id="GO:0016705">
    <property type="term" value="F:oxidoreductase activity, acting on paired donors, with incorporation or reduction of molecular oxygen"/>
    <property type="evidence" value="ECO:0007669"/>
    <property type="project" value="InterPro"/>
</dbReference>
<dbReference type="GeneID" id="111283167"/>
<name>A0A6P5XGE2_DURZI</name>
<dbReference type="PRINTS" id="PR00463">
    <property type="entry name" value="EP450I"/>
</dbReference>
<evidence type="ECO:0000256" key="10">
    <source>
        <dbReference type="ARBA" id="ARBA00023033"/>
    </source>
</evidence>
<dbReference type="InterPro" id="IPR017972">
    <property type="entry name" value="Cyt_P450_CS"/>
</dbReference>
<protein>
    <submittedName>
        <fullName evidence="15">Cytochrome P450 CYP749A22-like</fullName>
    </submittedName>
</protein>
<dbReference type="AlphaFoldDB" id="A0A6P5XGE2"/>
<comment type="similarity">
    <text evidence="3 13">Belongs to the cytochrome P450 family.</text>
</comment>
<evidence type="ECO:0000256" key="12">
    <source>
        <dbReference type="PIRSR" id="PIRSR602401-1"/>
    </source>
</evidence>
<accession>A0A6P5XGE2</accession>
<dbReference type="PROSITE" id="PS00086">
    <property type="entry name" value="CYTOCHROME_P450"/>
    <property type="match status" value="1"/>
</dbReference>
<proteinExistence type="inferred from homology"/>
<evidence type="ECO:0000256" key="13">
    <source>
        <dbReference type="RuleBase" id="RU000461"/>
    </source>
</evidence>
<dbReference type="PANTHER" id="PTHR24282">
    <property type="entry name" value="CYTOCHROME P450 FAMILY MEMBER"/>
    <property type="match status" value="1"/>
</dbReference>
<keyword evidence="6 12" id="KW-0479">Metal-binding</keyword>
<dbReference type="PRINTS" id="PR00385">
    <property type="entry name" value="P450"/>
</dbReference>
<keyword evidence="10 13" id="KW-0503">Monooxygenase</keyword>
<evidence type="ECO:0000313" key="15">
    <source>
        <dbReference type="RefSeq" id="XP_022727335.1"/>
    </source>
</evidence>
<evidence type="ECO:0000256" key="4">
    <source>
        <dbReference type="ARBA" id="ARBA00022617"/>
    </source>
</evidence>
<keyword evidence="8 13" id="KW-0560">Oxidoreductase</keyword>
<dbReference type="RefSeq" id="XP_022727335.1">
    <property type="nucleotide sequence ID" value="XM_022871600.1"/>
</dbReference>
<comment type="cofactor">
    <cofactor evidence="1 12">
        <name>heme</name>
        <dbReference type="ChEBI" id="CHEBI:30413"/>
    </cofactor>
</comment>
<keyword evidence="9 12" id="KW-0408">Iron</keyword>
<dbReference type="Gene3D" id="1.10.630.10">
    <property type="entry name" value="Cytochrome P450"/>
    <property type="match status" value="1"/>
</dbReference>
<organism evidence="14 15">
    <name type="scientific">Durio zibethinus</name>
    <name type="common">Durian</name>
    <dbReference type="NCBI Taxonomy" id="66656"/>
    <lineage>
        <taxon>Eukaryota</taxon>
        <taxon>Viridiplantae</taxon>
        <taxon>Streptophyta</taxon>
        <taxon>Embryophyta</taxon>
        <taxon>Tracheophyta</taxon>
        <taxon>Spermatophyta</taxon>
        <taxon>Magnoliopsida</taxon>
        <taxon>eudicotyledons</taxon>
        <taxon>Gunneridae</taxon>
        <taxon>Pentapetalae</taxon>
        <taxon>rosids</taxon>
        <taxon>malvids</taxon>
        <taxon>Malvales</taxon>
        <taxon>Malvaceae</taxon>
        <taxon>Helicteroideae</taxon>
        <taxon>Durio</taxon>
    </lineage>
</organism>
<dbReference type="OrthoDB" id="1470350at2759"/>
<reference evidence="15" key="1">
    <citation type="submission" date="2025-08" db="UniProtKB">
        <authorList>
            <consortium name="RefSeq"/>
        </authorList>
    </citation>
    <scope>IDENTIFICATION</scope>
    <source>
        <tissue evidence="15">Fruit stalk</tissue>
    </source>
</reference>
<feature type="binding site" description="axial binding residue" evidence="12">
    <location>
        <position position="471"/>
    </location>
    <ligand>
        <name>heme</name>
        <dbReference type="ChEBI" id="CHEBI:30413"/>
    </ligand>
    <ligandPart>
        <name>Fe</name>
        <dbReference type="ChEBI" id="CHEBI:18248"/>
    </ligandPart>
</feature>
<evidence type="ECO:0000256" key="9">
    <source>
        <dbReference type="ARBA" id="ARBA00023004"/>
    </source>
</evidence>
<evidence type="ECO:0000313" key="14">
    <source>
        <dbReference type="Proteomes" id="UP000515121"/>
    </source>
</evidence>
<sequence length="527" mass="60305">MNSMANLSAFLTGSLCLCLFIALIKVLDKYWWIPLRIQHLMSLQGIKGPPYKFIQGNSKETIKMKQEALSKPMATLSHDILPRVHPQIHSRINLYGKNYLCWLGTRAQLFITEPELVKEMLRSSERDFPKRTSRERRKYEVDFLFKMLGDGLVTSEGQKWARQRKLANHAFHGDTLKSMTPAMIASVEMMLERWKQYDGKEIEVFEEFRLLTSEVISRTAFGSSYLDGKKIFDMLMRLSVLTNRNMFKARFPVISKFWRTSDVIESDKLAKGIHNSVMQIVKKREEKVASGEAKSFGTDFLGLLLNAYHDADQKNILSEQDLVDECKTFYFAGQETTNSILAWTVFLLAIHPDWQEKARREVIEVFGNQNPHSEGIGRLKIMTMIINETLRLYPPVNNLARRTEHEVQLGKLILPANLHVVASILALHHDPQLWGDDVNLFKPERFAEGIANATKYNAAAFMPFGLGPRSCVGMSFAVTETKTALSMILQRYTITLSPTYCHAPFTLLLLQPQHGIQVMLRSLENEA</sequence>
<evidence type="ECO:0000256" key="1">
    <source>
        <dbReference type="ARBA" id="ARBA00001971"/>
    </source>
</evidence>
<keyword evidence="7" id="KW-1133">Transmembrane helix</keyword>
<comment type="subcellular location">
    <subcellularLocation>
        <location evidence="2">Membrane</location>
        <topology evidence="2">Single-pass membrane protein</topology>
    </subcellularLocation>
</comment>
<evidence type="ECO:0000256" key="7">
    <source>
        <dbReference type="ARBA" id="ARBA00022989"/>
    </source>
</evidence>
<keyword evidence="5" id="KW-0812">Transmembrane</keyword>